<reference evidence="1 2" key="1">
    <citation type="journal article" date="2013" name="Genome Announc.">
        <title>Complete Genome Sequence of Bacillus thuringiensis Serovar Israelensis Strain HD-789.</title>
        <authorList>
            <person name="Doggett N.A."/>
            <person name="Stubben C.J."/>
            <person name="Chertkov O."/>
            <person name="Bruce D.C."/>
            <person name="Detter J.C."/>
            <person name="Johnson S.L."/>
            <person name="Han C.S."/>
        </authorList>
    </citation>
    <scope>NUCLEOTIDE SEQUENCE [LARGE SCALE GENOMIC DNA]</scope>
    <source>
        <strain evidence="1 2">HD-789</strain>
    </source>
</reference>
<accession>A0A9W3P546</accession>
<dbReference type="Proteomes" id="UP000005257">
    <property type="component" value="Chromosome"/>
</dbReference>
<dbReference type="EMBL" id="CP003763">
    <property type="protein sequence ID" value="AFQ28161.1"/>
    <property type="molecule type" value="Genomic_DNA"/>
</dbReference>
<sequence length="58" mass="6716">MLETVGVVEQTKCMIGKLLESKKVSCDVEYVINELYKTGIYTKKEFDEITNILQQKKD</sequence>
<dbReference type="AlphaFoldDB" id="A0A9W3P546"/>
<evidence type="ECO:0000313" key="2">
    <source>
        <dbReference type="Proteomes" id="UP000005257"/>
    </source>
</evidence>
<gene>
    <name evidence="1" type="ORF">BTF1_19960</name>
</gene>
<organism evidence="1 2">
    <name type="scientific">Bacillus thuringiensis HD-789</name>
    <dbReference type="NCBI Taxonomy" id="1217737"/>
    <lineage>
        <taxon>Bacteria</taxon>
        <taxon>Bacillati</taxon>
        <taxon>Bacillota</taxon>
        <taxon>Bacilli</taxon>
        <taxon>Bacillales</taxon>
        <taxon>Bacillaceae</taxon>
        <taxon>Bacillus</taxon>
        <taxon>Bacillus cereus group</taxon>
    </lineage>
</organism>
<dbReference type="RefSeq" id="WP_000894923.1">
    <property type="nucleotide sequence ID" value="NC_018508.1"/>
</dbReference>
<name>A0A9W3P546_BACTU</name>
<protein>
    <submittedName>
        <fullName evidence="1">Phage protein</fullName>
    </submittedName>
</protein>
<dbReference type="KEGG" id="btn:BTF1_19960"/>
<proteinExistence type="predicted"/>
<evidence type="ECO:0000313" key="1">
    <source>
        <dbReference type="EMBL" id="AFQ28161.1"/>
    </source>
</evidence>